<dbReference type="Proteomes" id="UP000177967">
    <property type="component" value="Unassembled WGS sequence"/>
</dbReference>
<dbReference type="EMBL" id="MHBW01000013">
    <property type="protein sequence ID" value="OGY09249.1"/>
    <property type="molecule type" value="Genomic_DNA"/>
</dbReference>
<protein>
    <submittedName>
        <fullName evidence="2">Uncharacterized protein</fullName>
    </submittedName>
</protein>
<proteinExistence type="predicted"/>
<evidence type="ECO:0000256" key="1">
    <source>
        <dbReference type="SAM" id="MobiDB-lite"/>
    </source>
</evidence>
<dbReference type="AlphaFoldDB" id="A0A1G1V1J2"/>
<reference evidence="2 3" key="1">
    <citation type="journal article" date="2016" name="Nat. Commun.">
        <title>Thousands of microbial genomes shed light on interconnected biogeochemical processes in an aquifer system.</title>
        <authorList>
            <person name="Anantharaman K."/>
            <person name="Brown C.T."/>
            <person name="Hug L.A."/>
            <person name="Sharon I."/>
            <person name="Castelle C.J."/>
            <person name="Probst A.J."/>
            <person name="Thomas B.C."/>
            <person name="Singh A."/>
            <person name="Wilkins M.J."/>
            <person name="Karaoz U."/>
            <person name="Brodie E.L."/>
            <person name="Williams K.H."/>
            <person name="Hubbard S.S."/>
            <person name="Banfield J.F."/>
        </authorList>
    </citation>
    <scope>NUCLEOTIDE SEQUENCE [LARGE SCALE GENOMIC DNA]</scope>
</reference>
<feature type="compositionally biased region" description="Polar residues" evidence="1">
    <location>
        <begin position="1"/>
        <end position="13"/>
    </location>
</feature>
<evidence type="ECO:0000313" key="3">
    <source>
        <dbReference type="Proteomes" id="UP000177967"/>
    </source>
</evidence>
<organism evidence="2 3">
    <name type="scientific">Candidatus Blackburnbacteria bacterium RIFCSPHIGHO2_01_FULL_43_15b</name>
    <dbReference type="NCBI Taxonomy" id="1797513"/>
    <lineage>
        <taxon>Bacteria</taxon>
        <taxon>Candidatus Blackburniibacteriota</taxon>
    </lineage>
</organism>
<gene>
    <name evidence="2" type="ORF">A2782_01890</name>
</gene>
<comment type="caution">
    <text evidence="2">The sequence shown here is derived from an EMBL/GenBank/DDBJ whole genome shotgun (WGS) entry which is preliminary data.</text>
</comment>
<sequence>MAAQDQTNFQTPEQKLESFGENTNNQAVTLLSVENAIKTRLAQIGKQKEETKALKEMVDSYFLNDPLFQEHEEMAKNAAKQRNATKKALLAKSDAKQIVEKLRIARDEAKELKDGLSYYLTQYQQMTGQNHFEDENGEVRDIVYVARLVRRSAFDK</sequence>
<feature type="region of interest" description="Disordered" evidence="1">
    <location>
        <begin position="1"/>
        <end position="22"/>
    </location>
</feature>
<dbReference type="STRING" id="1797513.A2782_01890"/>
<accession>A0A1G1V1J2</accession>
<evidence type="ECO:0000313" key="2">
    <source>
        <dbReference type="EMBL" id="OGY09249.1"/>
    </source>
</evidence>
<name>A0A1G1V1J2_9BACT</name>